<feature type="region of interest" description="Disordered" evidence="1">
    <location>
        <begin position="50"/>
        <end position="96"/>
    </location>
</feature>
<dbReference type="Proteomes" id="UP000314294">
    <property type="component" value="Unassembled WGS sequence"/>
</dbReference>
<reference evidence="2 3" key="1">
    <citation type="submission" date="2019-03" db="EMBL/GenBank/DDBJ databases">
        <title>First draft genome of Liparis tanakae, snailfish: a comprehensive survey of snailfish specific genes.</title>
        <authorList>
            <person name="Kim W."/>
            <person name="Song I."/>
            <person name="Jeong J.-H."/>
            <person name="Kim D."/>
            <person name="Kim S."/>
            <person name="Ryu S."/>
            <person name="Song J.Y."/>
            <person name="Lee S.K."/>
        </authorList>
    </citation>
    <scope>NUCLEOTIDE SEQUENCE [LARGE SCALE GENOMIC DNA]</scope>
    <source>
        <tissue evidence="2">Muscle</tissue>
    </source>
</reference>
<proteinExistence type="predicted"/>
<dbReference type="EMBL" id="SRLO01001279">
    <property type="protein sequence ID" value="TNN39445.1"/>
    <property type="molecule type" value="Genomic_DNA"/>
</dbReference>
<evidence type="ECO:0000313" key="2">
    <source>
        <dbReference type="EMBL" id="TNN39445.1"/>
    </source>
</evidence>
<keyword evidence="3" id="KW-1185">Reference proteome</keyword>
<name>A0A4Z2FEY2_9TELE</name>
<organism evidence="2 3">
    <name type="scientific">Liparis tanakae</name>
    <name type="common">Tanaka's snailfish</name>
    <dbReference type="NCBI Taxonomy" id="230148"/>
    <lineage>
        <taxon>Eukaryota</taxon>
        <taxon>Metazoa</taxon>
        <taxon>Chordata</taxon>
        <taxon>Craniata</taxon>
        <taxon>Vertebrata</taxon>
        <taxon>Euteleostomi</taxon>
        <taxon>Actinopterygii</taxon>
        <taxon>Neopterygii</taxon>
        <taxon>Teleostei</taxon>
        <taxon>Neoteleostei</taxon>
        <taxon>Acanthomorphata</taxon>
        <taxon>Eupercaria</taxon>
        <taxon>Perciformes</taxon>
        <taxon>Cottioidei</taxon>
        <taxon>Cottales</taxon>
        <taxon>Liparidae</taxon>
        <taxon>Liparis</taxon>
    </lineage>
</organism>
<gene>
    <name evidence="2" type="ORF">EYF80_050390</name>
</gene>
<feature type="compositionally biased region" description="Basic and acidic residues" evidence="1">
    <location>
        <begin position="70"/>
        <end position="96"/>
    </location>
</feature>
<accession>A0A4Z2FEY2</accession>
<comment type="caution">
    <text evidence="2">The sequence shown here is derived from an EMBL/GenBank/DDBJ whole genome shotgun (WGS) entry which is preliminary data.</text>
</comment>
<dbReference type="AlphaFoldDB" id="A0A4Z2FEY2"/>
<evidence type="ECO:0000256" key="1">
    <source>
        <dbReference type="SAM" id="MobiDB-lite"/>
    </source>
</evidence>
<sequence length="96" mass="10663">MHNGAAHLTTSREGKNGLWSLSQPTNALVLWDSGVVGHGGVARDPEDLRQEAQGAVAPDPQVHHLQKKQTHLEEHEIKQTDHRDLVRSIESHRGEK</sequence>
<protein>
    <submittedName>
        <fullName evidence="2">Uncharacterized protein</fullName>
    </submittedName>
</protein>
<evidence type="ECO:0000313" key="3">
    <source>
        <dbReference type="Proteomes" id="UP000314294"/>
    </source>
</evidence>